<accession>A0ABZ2BT78</accession>
<dbReference type="EC" id="2.4.1.25" evidence="3 10"/>
<dbReference type="InterPro" id="IPR048458">
    <property type="entry name" value="MalQ_N"/>
</dbReference>
<dbReference type="EMBL" id="CP143423">
    <property type="protein sequence ID" value="WVX48645.1"/>
    <property type="molecule type" value="Genomic_DNA"/>
</dbReference>
<evidence type="ECO:0000256" key="1">
    <source>
        <dbReference type="ARBA" id="ARBA00000439"/>
    </source>
</evidence>
<reference evidence="13 14" key="1">
    <citation type="submission" date="2015-07" db="EMBL/GenBank/DDBJ databases">
        <authorList>
            <person name="Voget S."/>
            <person name="Dogs M."/>
            <person name="Brinkhoff T.H."/>
            <person name="Daniel R."/>
        </authorList>
    </citation>
    <scope>NUCLEOTIDE SEQUENCE [LARGE SCALE GENOMIC DNA]</scope>
    <source>
        <strain evidence="13 14">B14</strain>
    </source>
</reference>
<feature type="domain" description="MalQ N-terminal beta-sandwich" evidence="12">
    <location>
        <begin position="68"/>
        <end position="139"/>
    </location>
</feature>
<protein>
    <recommendedName>
        <fullName evidence="4 10">4-alpha-glucanotransferase</fullName>
        <ecNumber evidence="3 10">2.4.1.25</ecNumber>
    </recommendedName>
    <alternativeName>
        <fullName evidence="8 10">Amylomaltase</fullName>
    </alternativeName>
    <alternativeName>
        <fullName evidence="9 10">Disproportionating enzyme</fullName>
    </alternativeName>
</protein>
<dbReference type="PANTHER" id="PTHR32438">
    <property type="entry name" value="4-ALPHA-GLUCANOTRANSFERASE DPE1, CHLOROPLASTIC/AMYLOPLASTIC"/>
    <property type="match status" value="1"/>
</dbReference>
<evidence type="ECO:0000313" key="13">
    <source>
        <dbReference type="EMBL" id="WVX48645.1"/>
    </source>
</evidence>
<dbReference type="GO" id="GO:0004134">
    <property type="term" value="F:4-alpha-glucanotransferase activity"/>
    <property type="evidence" value="ECO:0007669"/>
    <property type="project" value="UniProtKB-EC"/>
</dbReference>
<sequence>MRSDQRLADLAALCGVFPEFTDLSGDICATNPETQRALIKANGLEADTDRAIADTLALLRAEAVERLLPQDVVVTCEQRARVPCACPTQWQVVLEGSQTIGAEGKSEGDIELPGLPAGVHELIVQHANTRQSVTLIAAPERAPSLQDIAGTDRIWGVVTTLYGIRSDKSRGLGSFDDLARLGEVLGAQGAGFIGINPVHAFGWGDGATISPYSPTHRGFLNINHICMDEIPQVPVPARSQAGDQELIDYRGFGQQHRAALRAGYAAFQSTASPDHRADLQGFTQAGGCALADFALFETLSETHGPEWREWPDALRQPNSAYLAVPDLDVTFHIWLQWLAARQLAAAQQRSQDSGMALGLYLDLAVGARLDGAEAWAGAQTLARGVSLGAPPDHLSPAGQNWQLAAYAPRLLRAHKYAPFRQVLWQVMQHCGVLRIDHALGLNRSYWIPDNGAPGGYIRQPFQSLMAIIAIEAQRAGTVIIGEDLGLVPDGFRETMMAKGLYSYTVVQYEKTENDAFRKARDLRPQSLACFGTHDTPTVKGFWDADDIAWWHRLGWINQGEKTAAQKRRAREKAALMGGPQKALPGLDACDLADRVHGDLAMGPTALVAVQLDDVIGVRDAQNLPGTIDEHPNWRRKLPLSIAELAQHTGLRDTATVMAQAGRSTRDRKPRKEQP</sequence>
<evidence type="ECO:0000256" key="8">
    <source>
        <dbReference type="ARBA" id="ARBA00031423"/>
    </source>
</evidence>
<dbReference type="Gene3D" id="3.20.20.80">
    <property type="entry name" value="Glycosidases"/>
    <property type="match status" value="1"/>
</dbReference>
<dbReference type="InterPro" id="IPR017853">
    <property type="entry name" value="GH"/>
</dbReference>
<gene>
    <name evidence="13" type="primary">malQ</name>
    <name evidence="13" type="ORF">ROLI_017260</name>
</gene>
<evidence type="ECO:0000256" key="2">
    <source>
        <dbReference type="ARBA" id="ARBA00005684"/>
    </source>
</evidence>
<evidence type="ECO:0000256" key="4">
    <source>
        <dbReference type="ARBA" id="ARBA00020295"/>
    </source>
</evidence>
<evidence type="ECO:0000256" key="5">
    <source>
        <dbReference type="ARBA" id="ARBA00022676"/>
    </source>
</evidence>
<dbReference type="InterPro" id="IPR003385">
    <property type="entry name" value="Glyco_hydro_77"/>
</dbReference>
<evidence type="ECO:0000256" key="3">
    <source>
        <dbReference type="ARBA" id="ARBA00012560"/>
    </source>
</evidence>
<dbReference type="Pfam" id="PF21226">
    <property type="entry name" value="MalQ_N"/>
    <property type="match status" value="1"/>
</dbReference>
<evidence type="ECO:0000256" key="10">
    <source>
        <dbReference type="RuleBase" id="RU361207"/>
    </source>
</evidence>
<evidence type="ECO:0000259" key="12">
    <source>
        <dbReference type="Pfam" id="PF21226"/>
    </source>
</evidence>
<proteinExistence type="inferred from homology"/>
<feature type="region of interest" description="Disordered" evidence="11">
    <location>
        <begin position="650"/>
        <end position="674"/>
    </location>
</feature>
<name>A0ABZ2BT78_9RHOB</name>
<dbReference type="Pfam" id="PF02446">
    <property type="entry name" value="Glyco_hydro_77"/>
    <property type="match status" value="1"/>
</dbReference>
<dbReference type="PANTHER" id="PTHR32438:SF5">
    <property type="entry name" value="4-ALPHA-GLUCANOTRANSFERASE DPE1, CHLOROPLASTIC_AMYLOPLASTIC"/>
    <property type="match status" value="1"/>
</dbReference>
<reference evidence="14" key="2">
    <citation type="submission" date="2024-01" db="EMBL/GenBank/DDBJ databases">
        <title>Roseobacter fucihabitans sp. nov., isolated from the brown alga Fucus spiralis.</title>
        <authorList>
            <person name="Hahnke S."/>
            <person name="Berger M."/>
            <person name="Schlingloff A."/>
            <person name="Athale I."/>
            <person name="Neumann-Schaal M."/>
            <person name="Adenaya A."/>
            <person name="Poehlein A."/>
            <person name="Daniel R."/>
            <person name="Pertersen J."/>
            <person name="Brinkhoff T."/>
        </authorList>
    </citation>
    <scope>NUCLEOTIDE SEQUENCE [LARGE SCALE GENOMIC DNA]</scope>
    <source>
        <strain evidence="14">B14</strain>
    </source>
</reference>
<comment type="similarity">
    <text evidence="2 10">Belongs to the disproportionating enzyme family.</text>
</comment>
<dbReference type="NCBIfam" id="TIGR00217">
    <property type="entry name" value="malQ"/>
    <property type="match status" value="1"/>
</dbReference>
<keyword evidence="14" id="KW-1185">Reference proteome</keyword>
<evidence type="ECO:0000256" key="11">
    <source>
        <dbReference type="SAM" id="MobiDB-lite"/>
    </source>
</evidence>
<feature type="compositionally biased region" description="Basic and acidic residues" evidence="11">
    <location>
        <begin position="663"/>
        <end position="674"/>
    </location>
</feature>
<organism evidence="13 14">
    <name type="scientific">Roseobacter fucihabitans</name>
    <dbReference type="NCBI Taxonomy" id="1537242"/>
    <lineage>
        <taxon>Bacteria</taxon>
        <taxon>Pseudomonadati</taxon>
        <taxon>Pseudomonadota</taxon>
        <taxon>Alphaproteobacteria</taxon>
        <taxon>Rhodobacterales</taxon>
        <taxon>Roseobacteraceae</taxon>
        <taxon>Roseobacter</taxon>
    </lineage>
</organism>
<keyword evidence="7 10" id="KW-0119">Carbohydrate metabolism</keyword>
<evidence type="ECO:0000256" key="6">
    <source>
        <dbReference type="ARBA" id="ARBA00022679"/>
    </source>
</evidence>
<dbReference type="RefSeq" id="WP_187428914.1">
    <property type="nucleotide sequence ID" value="NZ_CP143423.1"/>
</dbReference>
<keyword evidence="5 10" id="KW-0328">Glycosyltransferase</keyword>
<evidence type="ECO:0000256" key="7">
    <source>
        <dbReference type="ARBA" id="ARBA00023277"/>
    </source>
</evidence>
<keyword evidence="6 10" id="KW-0808">Transferase</keyword>
<dbReference type="SUPFAM" id="SSF51445">
    <property type="entry name" value="(Trans)glycosidases"/>
    <property type="match status" value="1"/>
</dbReference>
<evidence type="ECO:0000256" key="9">
    <source>
        <dbReference type="ARBA" id="ARBA00031501"/>
    </source>
</evidence>
<comment type="catalytic activity">
    <reaction evidence="1 10">
        <text>Transfers a segment of a (1-&gt;4)-alpha-D-glucan to a new position in an acceptor, which may be glucose or a (1-&gt;4)-alpha-D-glucan.</text>
        <dbReference type="EC" id="2.4.1.25"/>
    </reaction>
</comment>
<evidence type="ECO:0000313" key="14">
    <source>
        <dbReference type="Proteomes" id="UP001318682"/>
    </source>
</evidence>
<dbReference type="Proteomes" id="UP001318682">
    <property type="component" value="Chromosome"/>
</dbReference>